<dbReference type="Gene3D" id="2.80.10.50">
    <property type="match status" value="1"/>
</dbReference>
<keyword evidence="13 17" id="KW-1015">Disulfide bond</keyword>
<accession>A0ABD1JD46</accession>
<dbReference type="GO" id="GO:0005886">
    <property type="term" value="C:plasma membrane"/>
    <property type="evidence" value="ECO:0007669"/>
    <property type="project" value="UniProtKB-SubCell"/>
</dbReference>
<dbReference type="GO" id="GO:0010008">
    <property type="term" value="C:endosome membrane"/>
    <property type="evidence" value="ECO:0007669"/>
    <property type="project" value="UniProtKB-SubCell"/>
</dbReference>
<protein>
    <recommendedName>
        <fullName evidence="16">Macrophage mannose receptor 1</fullName>
    </recommendedName>
</protein>
<keyword evidence="12 18" id="KW-0472">Membrane</keyword>
<dbReference type="InterPro" id="IPR035992">
    <property type="entry name" value="Ricin_B-like_lectins"/>
</dbReference>
<dbReference type="EMBL" id="JBHFQA010000016">
    <property type="protein sequence ID" value="KAL2085100.1"/>
    <property type="molecule type" value="Genomic_DNA"/>
</dbReference>
<evidence type="ECO:0000256" key="19">
    <source>
        <dbReference type="SAM" id="SignalP"/>
    </source>
</evidence>
<dbReference type="PROSITE" id="PS00023">
    <property type="entry name" value="FN2_1"/>
    <property type="match status" value="1"/>
</dbReference>
<dbReference type="InterPro" id="IPR013806">
    <property type="entry name" value="Kringle-like"/>
</dbReference>
<dbReference type="InterPro" id="IPR000562">
    <property type="entry name" value="FN_type2_dom"/>
</dbReference>
<dbReference type="CDD" id="cd00062">
    <property type="entry name" value="FN2"/>
    <property type="match status" value="1"/>
</dbReference>
<dbReference type="FunFam" id="3.10.100.10:FF:000031">
    <property type="entry name" value="macrophage mannose receptor 1"/>
    <property type="match status" value="1"/>
</dbReference>
<dbReference type="InterPro" id="IPR000772">
    <property type="entry name" value="Ricin_B_lectin"/>
</dbReference>
<dbReference type="Pfam" id="PF24562">
    <property type="entry name" value="CysR_MRC2_N"/>
    <property type="match status" value="1"/>
</dbReference>
<evidence type="ECO:0000256" key="3">
    <source>
        <dbReference type="ARBA" id="ARBA00022475"/>
    </source>
</evidence>
<dbReference type="CDD" id="cd00037">
    <property type="entry name" value="CLECT"/>
    <property type="match status" value="7"/>
</dbReference>
<feature type="domain" description="C-type lectin" evidence="20">
    <location>
        <begin position="369"/>
        <end position="486"/>
    </location>
</feature>
<dbReference type="FunFam" id="3.10.100.10:FF:000014">
    <property type="entry name" value="Macrophage mannose receptor 1"/>
    <property type="match status" value="1"/>
</dbReference>
<dbReference type="SMART" id="SM00034">
    <property type="entry name" value="CLECT"/>
    <property type="match status" value="8"/>
</dbReference>
<dbReference type="SUPFAM" id="SSF50370">
    <property type="entry name" value="Ricin B-like lectins"/>
    <property type="match status" value="1"/>
</dbReference>
<dbReference type="Pfam" id="PF00059">
    <property type="entry name" value="Lectin_C"/>
    <property type="match status" value="8"/>
</dbReference>
<keyword evidence="14" id="KW-0675">Receptor</keyword>
<dbReference type="FunFam" id="2.80.10.50:FF:000032">
    <property type="entry name" value="macrophage mannose receptor 1"/>
    <property type="match status" value="1"/>
</dbReference>
<dbReference type="FunFam" id="3.10.100.10:FF:000027">
    <property type="entry name" value="Mannose receptor, C type 1"/>
    <property type="match status" value="1"/>
</dbReference>
<dbReference type="InterPro" id="IPR016186">
    <property type="entry name" value="C-type_lectin-like/link_sf"/>
</dbReference>
<evidence type="ECO:0000256" key="6">
    <source>
        <dbReference type="ARBA" id="ARBA00022729"/>
    </source>
</evidence>
<reference evidence="22 23" key="1">
    <citation type="submission" date="2024-09" db="EMBL/GenBank/DDBJ databases">
        <title>A chromosome-level genome assembly of Gray's grenadier anchovy, Coilia grayii.</title>
        <authorList>
            <person name="Fu Z."/>
        </authorList>
    </citation>
    <scope>NUCLEOTIDE SEQUENCE [LARGE SCALE GENOMIC DNA]</scope>
    <source>
        <strain evidence="22">G4</strain>
        <tissue evidence="22">Muscle</tissue>
    </source>
</reference>
<evidence type="ECO:0000313" key="23">
    <source>
        <dbReference type="Proteomes" id="UP001591681"/>
    </source>
</evidence>
<feature type="domain" description="C-type lectin" evidence="20">
    <location>
        <begin position="655"/>
        <end position="771"/>
    </location>
</feature>
<feature type="domain" description="C-type lectin" evidence="20">
    <location>
        <begin position="942"/>
        <end position="1071"/>
    </location>
</feature>
<keyword evidence="9" id="KW-0967">Endosome</keyword>
<dbReference type="SMART" id="SM00059">
    <property type="entry name" value="FN2"/>
    <property type="match status" value="1"/>
</dbReference>
<feature type="domain" description="C-type lectin" evidence="20">
    <location>
        <begin position="800"/>
        <end position="915"/>
    </location>
</feature>
<feature type="domain" description="C-type lectin" evidence="20">
    <location>
        <begin position="1233"/>
        <end position="1348"/>
    </location>
</feature>
<evidence type="ECO:0000256" key="11">
    <source>
        <dbReference type="ARBA" id="ARBA00022989"/>
    </source>
</evidence>
<feature type="disulfide bond" evidence="17">
    <location>
        <begin position="186"/>
        <end position="213"/>
    </location>
</feature>
<keyword evidence="23" id="KW-1185">Reference proteome</keyword>
<feature type="disulfide bond" evidence="17">
    <location>
        <begin position="172"/>
        <end position="198"/>
    </location>
</feature>
<evidence type="ECO:0000256" key="7">
    <source>
        <dbReference type="ARBA" id="ARBA00022734"/>
    </source>
</evidence>
<keyword evidence="4" id="KW-0254">Endocytosis</keyword>
<feature type="domain" description="C-type lectin" evidence="20">
    <location>
        <begin position="511"/>
        <end position="626"/>
    </location>
</feature>
<dbReference type="FunFam" id="3.10.100.10:FF:000030">
    <property type="entry name" value="Mannose receptor C-type 1"/>
    <property type="match status" value="1"/>
</dbReference>
<keyword evidence="11 18" id="KW-1133">Transmembrane helix</keyword>
<keyword evidence="7" id="KW-0430">Lectin</keyword>
<evidence type="ECO:0000256" key="9">
    <source>
        <dbReference type="ARBA" id="ARBA00022753"/>
    </source>
</evidence>
<comment type="caution">
    <text evidence="22">The sequence shown here is derived from an EMBL/GenBank/DDBJ whole genome shotgun (WGS) entry which is preliminary data.</text>
</comment>
<feature type="signal peptide" evidence="19">
    <location>
        <begin position="1"/>
        <end position="22"/>
    </location>
</feature>
<keyword evidence="5 18" id="KW-0812">Transmembrane</keyword>
<feature type="domain" description="C-type lectin" evidence="20">
    <location>
        <begin position="1093"/>
        <end position="1204"/>
    </location>
</feature>
<comment type="subcellular location">
    <subcellularLocation>
        <location evidence="1">Cell membrane</location>
        <topology evidence="1">Single-pass type I membrane protein</topology>
    </subcellularLocation>
    <subcellularLocation>
        <location evidence="2">Endosome membrane</location>
        <topology evidence="2">Single-pass type I membrane protein</topology>
    </subcellularLocation>
</comment>
<feature type="transmembrane region" description="Helical" evidence="18">
    <location>
        <begin position="1374"/>
        <end position="1396"/>
    </location>
</feature>
<evidence type="ECO:0000256" key="4">
    <source>
        <dbReference type="ARBA" id="ARBA00022583"/>
    </source>
</evidence>
<evidence type="ECO:0000256" key="5">
    <source>
        <dbReference type="ARBA" id="ARBA00022692"/>
    </source>
</evidence>
<dbReference type="FunFam" id="3.10.100.10:FF:000023">
    <property type="entry name" value="Macrophage mannose receptor 1"/>
    <property type="match status" value="1"/>
</dbReference>
<evidence type="ECO:0000256" key="2">
    <source>
        <dbReference type="ARBA" id="ARBA00004530"/>
    </source>
</evidence>
<dbReference type="Gene3D" id="3.10.100.10">
    <property type="entry name" value="Mannose-Binding Protein A, subunit A"/>
    <property type="match status" value="8"/>
</dbReference>
<evidence type="ECO:0000256" key="15">
    <source>
        <dbReference type="ARBA" id="ARBA00023180"/>
    </source>
</evidence>
<dbReference type="PANTHER" id="PTHR22803">
    <property type="entry name" value="MANNOSE, PHOSPHOLIPASE, LECTIN RECEPTOR RELATED"/>
    <property type="match status" value="1"/>
</dbReference>
<keyword evidence="15" id="KW-0325">Glycoprotein</keyword>
<dbReference type="FunFam" id="2.10.10.10:FF:000001">
    <property type="entry name" value="Fibronectin 1a isoform 1"/>
    <property type="match status" value="1"/>
</dbReference>
<dbReference type="InterPro" id="IPR001304">
    <property type="entry name" value="C-type_lectin-like"/>
</dbReference>
<dbReference type="Proteomes" id="UP001591681">
    <property type="component" value="Unassembled WGS sequence"/>
</dbReference>
<dbReference type="InterPro" id="IPR018378">
    <property type="entry name" value="C-type_lectin_CS"/>
</dbReference>
<feature type="domain" description="Fibronectin type-II" evidence="21">
    <location>
        <begin position="167"/>
        <end position="215"/>
    </location>
</feature>
<dbReference type="PROSITE" id="PS00615">
    <property type="entry name" value="C_TYPE_LECTIN_1"/>
    <property type="match status" value="5"/>
</dbReference>
<dbReference type="Pfam" id="PF00040">
    <property type="entry name" value="fn2"/>
    <property type="match status" value="1"/>
</dbReference>
<dbReference type="PROSITE" id="PS50231">
    <property type="entry name" value="RICIN_B_LECTIN"/>
    <property type="match status" value="1"/>
</dbReference>
<feature type="domain" description="C-type lectin" evidence="20">
    <location>
        <begin position="226"/>
        <end position="342"/>
    </location>
</feature>
<feature type="chain" id="PRO_5044827776" description="Macrophage mannose receptor 1" evidence="19">
    <location>
        <begin position="23"/>
        <end position="1441"/>
    </location>
</feature>
<evidence type="ECO:0000256" key="17">
    <source>
        <dbReference type="PROSITE-ProRule" id="PRU00479"/>
    </source>
</evidence>
<keyword evidence="10" id="KW-0106">Calcium</keyword>
<dbReference type="PROSITE" id="PS50041">
    <property type="entry name" value="C_TYPE_LECTIN_2"/>
    <property type="match status" value="8"/>
</dbReference>
<dbReference type="InterPro" id="IPR036943">
    <property type="entry name" value="FN_type2_sf"/>
</dbReference>
<evidence type="ECO:0000256" key="13">
    <source>
        <dbReference type="ARBA" id="ARBA00023157"/>
    </source>
</evidence>
<dbReference type="GO" id="GO:0006897">
    <property type="term" value="P:endocytosis"/>
    <property type="evidence" value="ECO:0007669"/>
    <property type="project" value="UniProtKB-KW"/>
</dbReference>
<keyword evidence="8" id="KW-0677">Repeat</keyword>
<gene>
    <name evidence="22" type="ORF">ACEWY4_018420</name>
</gene>
<keyword evidence="3" id="KW-1003">Cell membrane</keyword>
<dbReference type="PROSITE" id="PS51092">
    <property type="entry name" value="FN2_2"/>
    <property type="match status" value="1"/>
</dbReference>
<dbReference type="CDD" id="cd23407">
    <property type="entry name" value="beta-trefoil_Ricin_MRC1"/>
    <property type="match status" value="1"/>
</dbReference>
<sequence length="1441" mass="162165">MKSSTGLCVIFCSLLLIKATWTLVDSSSFLIYNQDHVKCVRVVSVSSVVAADCDPASPAQQFRWASSGRLLSLSLKLCLAAQDLKDWVKVLPVPCNEQSPLQQWECKNETLVGLKGQVLHLNYGNRNEKNIMLYKGSGAWSRWTVYGSNNDLCTHGYREVITLGGNAYGAACQFPFRFGEKWFAECTAEGRSDGQLWCASTTDYNNDKQWGFCPTKSTSGWDVDPVTGVLYQRNTQAVLTWHQARTSCQQQGADLLSIVEVHEQTFISGLTNTLGTSLWIGLNSLDFQSGWQWSNSNPFRYLNWAPGHPSSDPGMNCGVLNPGRASKWESLNCNKKMGYICRKGNTTDVTPVVLSNQQQFYCPVGWVPYYGNCYWLRREKKSWSDALVACRKDEAELTSVHNIEEHSFIISQSGYTESDQLWIGLNDRSTQNLFEWSDGSHVTLTRWSTGEPSHTTNLLEDCVLMGGKDGLWSDHMCEKEFGFICKKKASTKSPEGGAVSNTGCKAGWIRHSSSCYLISSETKSFEDAKGACSTHSARIADVADRYENAFLISVVGLRAEKYFWLGLSNMRHPDHFKWTDGSQVKFTHFNIGMPDRHQGCVAMLTGVSAGLWEVLSCESQQKYVCKKTAEGVTSTAPPPTTRPLSCHTGWSPKPQSQFCFKVFVQENEKKKTWLEARDYCRAIGGDLISLHSEIQVDDFPFYHSSPAWIGFRMDSNGGFVWSDESPSDFENWGYGEPNNYNDNEHCAETNFYYRHSWNDIDCERYNDWICQIRKGLVPNPPPTAVTAAEYNLTSDGWIEVNTSQYFINQEKLSMEDAQAFCRRNHGNLATITGHSERRFLWKQFSRSSEDQYYIGMTVELDKSFRWIDGSPVVFTAWNRNEPNFANNDENCVTMYRGSGFWNDINCGLPLPSICKRSSTFVNSTMAPTTASRGGCAPEWTAFQGKCYKFVGKGNGKSWSGARDYCIKQGGNLLSILNAQEQAFLTTRMLSAEGDVWCGLNDVNWEMRFLWTDGKAVTFTNWAKGQPVSHPGSGSMIGGEEYDCVVLVNSPASMVGVWKVEDCFATRGFICKRNLDSQIAPSVTTAPPSGFFRLGNDSYKLQRERMSWDEARRQCKADDADMASILTSSSQAHTVLHTHTLREPVWIGLNSNLTSGQYRWVDNWRLSYSRWGSDEPRANHACVFIDTDGTWKTATCNNTYYSLCKRSTDVAPTDPPQLPGNCPEPKRRRTWLPFRGHCYAFVTSSSENWAHATVECMRMEASLVSIEDGLEAAFIQEKLDFLQDGTKSFWVGLHRSHEGQWMWIDRSPMDYTSWDAKMKQGYGDCVSIKSDSAQWERTSCSRYKPYICKKPKVIPPTEKQQPLVADPMQEAPHSYAGIAVAIVMVIVAVVGLAVFLFHKRPTIPVVGECTFDNRLYFNNPARTNASIDTKGLVANIEQNEHA</sequence>
<keyword evidence="6 19" id="KW-0732">Signal</keyword>
<dbReference type="PRINTS" id="PR00013">
    <property type="entry name" value="FNTYPEII"/>
</dbReference>
<evidence type="ECO:0000256" key="10">
    <source>
        <dbReference type="ARBA" id="ARBA00022837"/>
    </source>
</evidence>
<dbReference type="InterPro" id="IPR016187">
    <property type="entry name" value="CTDL_fold"/>
</dbReference>
<dbReference type="InterPro" id="IPR050111">
    <property type="entry name" value="C-type_lectin/snaclec_domain"/>
</dbReference>
<evidence type="ECO:0000259" key="20">
    <source>
        <dbReference type="PROSITE" id="PS50041"/>
    </source>
</evidence>
<dbReference type="GO" id="GO:0005537">
    <property type="term" value="F:D-mannose binding"/>
    <property type="evidence" value="ECO:0007669"/>
    <property type="project" value="UniProtKB-ARBA"/>
</dbReference>
<evidence type="ECO:0000256" key="1">
    <source>
        <dbReference type="ARBA" id="ARBA00004251"/>
    </source>
</evidence>
<dbReference type="FunFam" id="3.10.100.10:FF:000025">
    <property type="entry name" value="Mannose receptor C-type 1"/>
    <property type="match status" value="1"/>
</dbReference>
<dbReference type="Gene3D" id="2.10.10.10">
    <property type="entry name" value="Fibronectin, type II, collagen-binding"/>
    <property type="match status" value="1"/>
</dbReference>
<dbReference type="FunFam" id="3.10.100.10:FF:000016">
    <property type="entry name" value="macrophage mannose receptor 1"/>
    <property type="match status" value="1"/>
</dbReference>
<evidence type="ECO:0000259" key="21">
    <source>
        <dbReference type="PROSITE" id="PS51092"/>
    </source>
</evidence>
<evidence type="ECO:0000256" key="16">
    <source>
        <dbReference type="ARBA" id="ARBA00071860"/>
    </source>
</evidence>
<organism evidence="22 23">
    <name type="scientific">Coilia grayii</name>
    <name type="common">Gray's grenadier anchovy</name>
    <dbReference type="NCBI Taxonomy" id="363190"/>
    <lineage>
        <taxon>Eukaryota</taxon>
        <taxon>Metazoa</taxon>
        <taxon>Chordata</taxon>
        <taxon>Craniata</taxon>
        <taxon>Vertebrata</taxon>
        <taxon>Euteleostomi</taxon>
        <taxon>Actinopterygii</taxon>
        <taxon>Neopterygii</taxon>
        <taxon>Teleostei</taxon>
        <taxon>Clupei</taxon>
        <taxon>Clupeiformes</taxon>
        <taxon>Clupeoidei</taxon>
        <taxon>Engraulidae</taxon>
        <taxon>Coilinae</taxon>
        <taxon>Coilia</taxon>
    </lineage>
</organism>
<name>A0ABD1JD46_9TELE</name>
<dbReference type="SUPFAM" id="SSF57440">
    <property type="entry name" value="Kringle-like"/>
    <property type="match status" value="1"/>
</dbReference>
<evidence type="ECO:0000256" key="8">
    <source>
        <dbReference type="ARBA" id="ARBA00022737"/>
    </source>
</evidence>
<dbReference type="SUPFAM" id="SSF56436">
    <property type="entry name" value="C-type lectin-like"/>
    <property type="match status" value="8"/>
</dbReference>
<evidence type="ECO:0000313" key="22">
    <source>
        <dbReference type="EMBL" id="KAL2085100.1"/>
    </source>
</evidence>
<evidence type="ECO:0000256" key="14">
    <source>
        <dbReference type="ARBA" id="ARBA00023170"/>
    </source>
</evidence>
<proteinExistence type="predicted"/>
<evidence type="ECO:0000256" key="12">
    <source>
        <dbReference type="ARBA" id="ARBA00023136"/>
    </source>
</evidence>
<evidence type="ECO:0000256" key="18">
    <source>
        <dbReference type="SAM" id="Phobius"/>
    </source>
</evidence>
<dbReference type="SMART" id="SM00458">
    <property type="entry name" value="RICIN"/>
    <property type="match status" value="1"/>
</dbReference>